<feature type="region of interest" description="Disordered" evidence="7">
    <location>
        <begin position="331"/>
        <end position="407"/>
    </location>
</feature>
<comment type="subcellular location">
    <subcellularLocation>
        <location evidence="1">Nucleus</location>
    </subcellularLocation>
</comment>
<accession>A0A517L159</accession>
<dbReference type="GO" id="GO:0008821">
    <property type="term" value="F:crossover junction DNA endonuclease activity"/>
    <property type="evidence" value="ECO:0007669"/>
    <property type="project" value="TreeGrafter"/>
</dbReference>
<dbReference type="STRING" id="50376.A0A517L159"/>
<evidence type="ECO:0000256" key="2">
    <source>
        <dbReference type="ARBA" id="ARBA00022741"/>
    </source>
</evidence>
<feature type="domain" description="RecA family profile 1" evidence="8">
    <location>
        <begin position="33"/>
        <end position="227"/>
    </location>
</feature>
<organism evidence="9 10">
    <name type="scientific">Venturia effusa</name>
    <dbReference type="NCBI Taxonomy" id="50376"/>
    <lineage>
        <taxon>Eukaryota</taxon>
        <taxon>Fungi</taxon>
        <taxon>Dikarya</taxon>
        <taxon>Ascomycota</taxon>
        <taxon>Pezizomycotina</taxon>
        <taxon>Dothideomycetes</taxon>
        <taxon>Pleosporomycetidae</taxon>
        <taxon>Venturiales</taxon>
        <taxon>Venturiaceae</taxon>
        <taxon>Venturia</taxon>
    </lineage>
</organism>
<dbReference type="SUPFAM" id="SSF52540">
    <property type="entry name" value="P-loop containing nucleoside triphosphate hydrolases"/>
    <property type="match status" value="1"/>
</dbReference>
<keyword evidence="4" id="KW-0067">ATP-binding</keyword>
<evidence type="ECO:0000256" key="6">
    <source>
        <dbReference type="ARBA" id="ARBA00023242"/>
    </source>
</evidence>
<feature type="compositionally biased region" description="Acidic residues" evidence="7">
    <location>
        <begin position="341"/>
        <end position="364"/>
    </location>
</feature>
<dbReference type="GO" id="GO:0005657">
    <property type="term" value="C:replication fork"/>
    <property type="evidence" value="ECO:0007669"/>
    <property type="project" value="TreeGrafter"/>
</dbReference>
<dbReference type="GO" id="GO:0005524">
    <property type="term" value="F:ATP binding"/>
    <property type="evidence" value="ECO:0007669"/>
    <property type="project" value="UniProtKB-KW"/>
</dbReference>
<dbReference type="GO" id="GO:0033065">
    <property type="term" value="C:Rad51C-XRCC3 complex"/>
    <property type="evidence" value="ECO:0007669"/>
    <property type="project" value="TreeGrafter"/>
</dbReference>
<dbReference type="GO" id="GO:0033063">
    <property type="term" value="C:Rad51B-Rad51C-Rad51D-XRCC2 complex"/>
    <property type="evidence" value="ECO:0007669"/>
    <property type="project" value="TreeGrafter"/>
</dbReference>
<evidence type="ECO:0000259" key="8">
    <source>
        <dbReference type="PROSITE" id="PS50162"/>
    </source>
</evidence>
<name>A0A517L159_9PEZI</name>
<evidence type="ECO:0000256" key="1">
    <source>
        <dbReference type="ARBA" id="ARBA00004123"/>
    </source>
</evidence>
<dbReference type="InterPro" id="IPR052093">
    <property type="entry name" value="HR_Repair_Mediator"/>
</dbReference>
<dbReference type="InterPro" id="IPR003593">
    <property type="entry name" value="AAA+_ATPase"/>
</dbReference>
<dbReference type="InterPro" id="IPR020588">
    <property type="entry name" value="RecA_ATP-bd"/>
</dbReference>
<dbReference type="PROSITE" id="PS50162">
    <property type="entry name" value="RECA_2"/>
    <property type="match status" value="1"/>
</dbReference>
<evidence type="ECO:0000256" key="7">
    <source>
        <dbReference type="SAM" id="MobiDB-lite"/>
    </source>
</evidence>
<evidence type="ECO:0000256" key="3">
    <source>
        <dbReference type="ARBA" id="ARBA00022763"/>
    </source>
</evidence>
<keyword evidence="10" id="KW-1185">Reference proteome</keyword>
<dbReference type="Gene3D" id="3.40.50.300">
    <property type="entry name" value="P-loop containing nucleotide triphosphate hydrolases"/>
    <property type="match status" value="1"/>
</dbReference>
<dbReference type="Proteomes" id="UP000316270">
    <property type="component" value="Chromosome 3"/>
</dbReference>
<sequence>MASQQSQAPSSASSHRLPTVSASAALQKLRDDAPKNISTGLPTLNAILANAKDGSKTGGLIPGQIVEVYGPPGVGKTAFCMQATACALHAGDGVVWIDAATPFPSPRFEQVLQAQVDNASAASNGTIRDLCSRLKHYTIPTLAHLLALLLDPMPHFPPPGTSLIVIESISTLFDNTYHRTNFDRSKTQTDAQKWAAGRKFAVMGELMTRLSRLATVNSIAFLLTSQTVTRVRSGQGALLLPAISGSEWDNGVSTQLVLFRDWAPKRGTQLTAEEAEKWHRLRYAGVIKVKGVAMEENGRFDTVVPFSIERDGLCELSTPSSHVAVPILSSPARPTKRPFEEVADSEEEALSDDDDYGWDDEDELAAGLIHSDTRPLTINPNKRPTIGSAEGIKPNANDATVNDVSKI</sequence>
<dbReference type="GO" id="GO:0140664">
    <property type="term" value="F:ATP-dependent DNA damage sensor activity"/>
    <property type="evidence" value="ECO:0007669"/>
    <property type="project" value="InterPro"/>
</dbReference>
<dbReference type="OrthoDB" id="5957327at2759"/>
<evidence type="ECO:0000313" key="9">
    <source>
        <dbReference type="EMBL" id="QDS69367.1"/>
    </source>
</evidence>
<proteinExistence type="predicted"/>
<dbReference type="PANTHER" id="PTHR46239:SF1">
    <property type="entry name" value="DNA REPAIR PROTEIN RAD51 HOMOLOG 3"/>
    <property type="match status" value="1"/>
</dbReference>
<keyword evidence="2" id="KW-0547">Nucleotide-binding</keyword>
<evidence type="ECO:0000313" key="10">
    <source>
        <dbReference type="Proteomes" id="UP000316270"/>
    </source>
</evidence>
<dbReference type="GO" id="GO:0000707">
    <property type="term" value="P:meiotic DNA recombinase assembly"/>
    <property type="evidence" value="ECO:0007669"/>
    <property type="project" value="TreeGrafter"/>
</dbReference>
<reference evidence="9 10" key="1">
    <citation type="submission" date="2019-07" db="EMBL/GenBank/DDBJ databases">
        <title>Finished genome of Venturia effusa.</title>
        <authorList>
            <person name="Young C.A."/>
            <person name="Cox M.P."/>
            <person name="Ganley A.R.D."/>
            <person name="David W.J."/>
        </authorList>
    </citation>
    <scope>NUCLEOTIDE SEQUENCE [LARGE SCALE GENOMIC DNA]</scope>
    <source>
        <strain evidence="10">albino</strain>
    </source>
</reference>
<dbReference type="GO" id="GO:0007131">
    <property type="term" value="P:reciprocal meiotic recombination"/>
    <property type="evidence" value="ECO:0007669"/>
    <property type="project" value="TreeGrafter"/>
</dbReference>
<dbReference type="GO" id="GO:0000400">
    <property type="term" value="F:four-way junction DNA binding"/>
    <property type="evidence" value="ECO:0007669"/>
    <property type="project" value="TreeGrafter"/>
</dbReference>
<gene>
    <name evidence="9" type="ORF">FKW77_004317</name>
</gene>
<dbReference type="EMBL" id="CP042187">
    <property type="protein sequence ID" value="QDS69367.1"/>
    <property type="molecule type" value="Genomic_DNA"/>
</dbReference>
<evidence type="ECO:0000256" key="5">
    <source>
        <dbReference type="ARBA" id="ARBA00023204"/>
    </source>
</evidence>
<dbReference type="InterPro" id="IPR027417">
    <property type="entry name" value="P-loop_NTPase"/>
</dbReference>
<dbReference type="SMART" id="SM00382">
    <property type="entry name" value="AAA"/>
    <property type="match status" value="1"/>
</dbReference>
<dbReference type="PANTHER" id="PTHR46239">
    <property type="entry name" value="DNA REPAIR PROTEIN RAD51 HOMOLOG 3 RAD51C"/>
    <property type="match status" value="1"/>
</dbReference>
<dbReference type="AlphaFoldDB" id="A0A517L159"/>
<dbReference type="CDD" id="cd01393">
    <property type="entry name" value="RecA-like"/>
    <property type="match status" value="1"/>
</dbReference>
<keyword evidence="5" id="KW-0234">DNA repair</keyword>
<evidence type="ECO:0000256" key="4">
    <source>
        <dbReference type="ARBA" id="ARBA00022840"/>
    </source>
</evidence>
<keyword evidence="6" id="KW-0539">Nucleus</keyword>
<keyword evidence="3" id="KW-0227">DNA damage</keyword>
<feature type="compositionally biased region" description="Polar residues" evidence="7">
    <location>
        <begin position="397"/>
        <end position="407"/>
    </location>
</feature>
<protein>
    <recommendedName>
        <fullName evidence="8">RecA family profile 1 domain-containing protein</fullName>
    </recommendedName>
</protein>